<evidence type="ECO:0000256" key="4">
    <source>
        <dbReference type="ARBA" id="ARBA00022679"/>
    </source>
</evidence>
<keyword evidence="2" id="KW-1003">Cell membrane</keyword>
<accession>A0A9R1CBY8</accession>
<dbReference type="GO" id="GO:0009247">
    <property type="term" value="P:glycolipid biosynthetic process"/>
    <property type="evidence" value="ECO:0007669"/>
    <property type="project" value="UniProtKB-ARBA"/>
</dbReference>
<keyword evidence="6 8" id="KW-0012">Acyltransferase</keyword>
<dbReference type="Proteomes" id="UP000825483">
    <property type="component" value="Unassembled WGS sequence"/>
</dbReference>
<evidence type="ECO:0000256" key="2">
    <source>
        <dbReference type="ARBA" id="ARBA00022475"/>
    </source>
</evidence>
<dbReference type="PANTHER" id="PTHR30606">
    <property type="entry name" value="LIPID A BIOSYNTHESIS LAUROYL ACYLTRANSFERASE"/>
    <property type="match status" value="1"/>
</dbReference>
<dbReference type="PANTHER" id="PTHR30606:SF10">
    <property type="entry name" value="PHOSPHATIDYLINOSITOL MANNOSIDE ACYLTRANSFERASE"/>
    <property type="match status" value="1"/>
</dbReference>
<dbReference type="AlphaFoldDB" id="A0A9R1CBY8"/>
<keyword evidence="4" id="KW-0808">Transferase</keyword>
<dbReference type="CDD" id="cd07984">
    <property type="entry name" value="LPLAT_LABLAT-like"/>
    <property type="match status" value="1"/>
</dbReference>
<organism evidence="8 9">
    <name type="scientific">Prevotella lacticifex</name>
    <dbReference type="NCBI Taxonomy" id="2854755"/>
    <lineage>
        <taxon>Bacteria</taxon>
        <taxon>Pseudomonadati</taxon>
        <taxon>Bacteroidota</taxon>
        <taxon>Bacteroidia</taxon>
        <taxon>Bacteroidales</taxon>
        <taxon>Prevotellaceae</taxon>
        <taxon>Prevotella</taxon>
    </lineage>
</organism>
<evidence type="ECO:0000256" key="3">
    <source>
        <dbReference type="ARBA" id="ARBA00022519"/>
    </source>
</evidence>
<keyword evidence="7" id="KW-1133">Transmembrane helix</keyword>
<evidence type="ECO:0000256" key="5">
    <source>
        <dbReference type="ARBA" id="ARBA00023136"/>
    </source>
</evidence>
<evidence type="ECO:0000256" key="7">
    <source>
        <dbReference type="SAM" id="Phobius"/>
    </source>
</evidence>
<dbReference type="RefSeq" id="WP_223928572.1">
    <property type="nucleotide sequence ID" value="NZ_BPTU01000002.1"/>
</dbReference>
<protein>
    <submittedName>
        <fullName evidence="8">Lipid A biosynthesis acyltransferase</fullName>
    </submittedName>
</protein>
<feature type="transmembrane region" description="Helical" evidence="7">
    <location>
        <begin position="71"/>
        <end position="90"/>
    </location>
</feature>
<name>A0A9R1CBY8_9BACT</name>
<keyword evidence="5 7" id="KW-0472">Membrane</keyword>
<feature type="transmembrane region" description="Helical" evidence="7">
    <location>
        <begin position="31"/>
        <end position="51"/>
    </location>
</feature>
<dbReference type="GO" id="GO:0005886">
    <property type="term" value="C:plasma membrane"/>
    <property type="evidence" value="ECO:0007669"/>
    <property type="project" value="UniProtKB-SubCell"/>
</dbReference>
<dbReference type="GeneID" id="72466154"/>
<evidence type="ECO:0000256" key="1">
    <source>
        <dbReference type="ARBA" id="ARBA00004533"/>
    </source>
</evidence>
<comment type="caution">
    <text evidence="8">The sequence shown here is derived from an EMBL/GenBank/DDBJ whole genome shotgun (WGS) entry which is preliminary data.</text>
</comment>
<reference evidence="8" key="1">
    <citation type="journal article" date="2022" name="Int. J. Syst. Evol. Microbiol.">
        <title>Prevotella lacticifex sp. nov., isolated from the rumen of cows.</title>
        <authorList>
            <person name="Shinkai T."/>
            <person name="Ikeyama N."/>
            <person name="Kumagai M."/>
            <person name="Ohmori H."/>
            <person name="Sakamoto M."/>
            <person name="Ohkuma M."/>
            <person name="Mitsumori M."/>
        </authorList>
    </citation>
    <scope>NUCLEOTIDE SEQUENCE</scope>
    <source>
        <strain evidence="8">R5076</strain>
    </source>
</reference>
<proteinExistence type="predicted"/>
<keyword evidence="9" id="KW-1185">Reference proteome</keyword>
<keyword evidence="7" id="KW-0812">Transmembrane</keyword>
<evidence type="ECO:0000313" key="8">
    <source>
        <dbReference type="EMBL" id="GJG59804.1"/>
    </source>
</evidence>
<keyword evidence="3" id="KW-0997">Cell inner membrane</keyword>
<evidence type="ECO:0000313" key="9">
    <source>
        <dbReference type="Proteomes" id="UP000825483"/>
    </source>
</evidence>
<gene>
    <name evidence="8" type="ORF">PRLR5076_26550</name>
</gene>
<sequence length="298" mass="33878">MAEKEWKGNTFGTAFMHRWLIRALRYSDVRFWYAFAAVFVIPFCMIFAKGARTSWRYFRRRHGFGPLRSLLMTYVNLTLFSQVVIDKFALYAGKRMSIKVVGSDIFRRLASADDGFVILSAHVGCYEMAGYELVSDRKMFNALVYANEKASVMNGRSRLFADNHIRMIPITSDMSHLFRIEEALRGGEIVSIPADRVFGSRRTVGVSLLGAEASLPSGPFSVAAMRGLNVVAVNVMKTSARGYTAYVVPIDYDKTAPRREQVRTLADGYAAELERVLRMYPAQWYNFFDFWHDGAGNR</sequence>
<evidence type="ECO:0000256" key="6">
    <source>
        <dbReference type="ARBA" id="ARBA00023315"/>
    </source>
</evidence>
<comment type="subcellular location">
    <subcellularLocation>
        <location evidence="1">Cell inner membrane</location>
    </subcellularLocation>
</comment>
<dbReference type="InterPro" id="IPR004960">
    <property type="entry name" value="LipA_acyltrans"/>
</dbReference>
<dbReference type="Pfam" id="PF03279">
    <property type="entry name" value="Lip_A_acyltrans"/>
    <property type="match status" value="1"/>
</dbReference>
<dbReference type="EMBL" id="BPUB01000002">
    <property type="protein sequence ID" value="GJG59804.1"/>
    <property type="molecule type" value="Genomic_DNA"/>
</dbReference>
<dbReference type="GO" id="GO:0016746">
    <property type="term" value="F:acyltransferase activity"/>
    <property type="evidence" value="ECO:0007669"/>
    <property type="project" value="UniProtKB-KW"/>
</dbReference>